<evidence type="ECO:0000259" key="1">
    <source>
        <dbReference type="Pfam" id="PF13521"/>
    </source>
</evidence>
<evidence type="ECO:0000313" key="2">
    <source>
        <dbReference type="EMBL" id="MDQ7916275.1"/>
    </source>
</evidence>
<keyword evidence="3" id="KW-1185">Reference proteome</keyword>
<dbReference type="InterPro" id="IPR052735">
    <property type="entry name" value="NAD_biosynth-regulator"/>
</dbReference>
<dbReference type="EMBL" id="JAVHUL010000003">
    <property type="protein sequence ID" value="MDQ7916275.1"/>
    <property type="molecule type" value="Genomic_DNA"/>
</dbReference>
<dbReference type="InterPro" id="IPR027417">
    <property type="entry name" value="P-loop_NTPase"/>
</dbReference>
<feature type="domain" description="NadR/Ttd14 AAA" evidence="1">
    <location>
        <begin position="14"/>
        <end position="173"/>
    </location>
</feature>
<dbReference type="InterPro" id="IPR038727">
    <property type="entry name" value="NadR/Ttd14_AAA_dom"/>
</dbReference>
<gene>
    <name evidence="2" type="ORF">RBU60_01710</name>
</gene>
<keyword evidence="2" id="KW-0067">ATP-binding</keyword>
<dbReference type="Pfam" id="PF13521">
    <property type="entry name" value="AAA_28"/>
    <property type="match status" value="1"/>
</dbReference>
<dbReference type="Proteomes" id="UP001230915">
    <property type="component" value="Unassembled WGS sequence"/>
</dbReference>
<dbReference type="SUPFAM" id="SSF52540">
    <property type="entry name" value="P-loop containing nucleoside triphosphate hydrolases"/>
    <property type="match status" value="1"/>
</dbReference>
<organism evidence="2 3">
    <name type="scientific">Mesonia profundi</name>
    <dbReference type="NCBI Taxonomy" id="3070998"/>
    <lineage>
        <taxon>Bacteria</taxon>
        <taxon>Pseudomonadati</taxon>
        <taxon>Bacteroidota</taxon>
        <taxon>Flavobacteriia</taxon>
        <taxon>Flavobacteriales</taxon>
        <taxon>Flavobacteriaceae</taxon>
        <taxon>Mesonia</taxon>
    </lineage>
</organism>
<proteinExistence type="predicted"/>
<name>A0ABU0ZXT4_9FLAO</name>
<comment type="caution">
    <text evidence="2">The sequence shown here is derived from an EMBL/GenBank/DDBJ whole genome shotgun (WGS) entry which is preliminary data.</text>
</comment>
<keyword evidence="2" id="KW-0547">Nucleotide-binding</keyword>
<dbReference type="Gene3D" id="3.40.50.300">
    <property type="entry name" value="P-loop containing nucleotide triphosphate hydrolases"/>
    <property type="match status" value="1"/>
</dbReference>
<dbReference type="PANTHER" id="PTHR37512:SF1">
    <property type="entry name" value="NADR_TTD14 AAA DOMAIN-CONTAINING PROTEIN"/>
    <property type="match status" value="1"/>
</dbReference>
<evidence type="ECO:0000313" key="3">
    <source>
        <dbReference type="Proteomes" id="UP001230915"/>
    </source>
</evidence>
<dbReference type="RefSeq" id="WP_308862890.1">
    <property type="nucleotide sequence ID" value="NZ_JAVHUL010000003.1"/>
</dbReference>
<sequence length="190" mass="22174">MEETLVQKDSDCLKVVVYGPESTGKTTLAQQLAAYFNTQWVPEFARNYLQEKYDNCSEACEQEDLIPIAKGQIAAENRLAPKANRVLFIDTNVLQTYTYAQVYYEGFTSKVFEEVIKAHQYDLYLLTYIDTPWEEDDLRDKPQEREYMYKVFKASLEVNEKPYQVLKGTKQQRLEKAIAMVENLLKEHGK</sequence>
<dbReference type="GO" id="GO:0005524">
    <property type="term" value="F:ATP binding"/>
    <property type="evidence" value="ECO:0007669"/>
    <property type="project" value="UniProtKB-KW"/>
</dbReference>
<accession>A0ABU0ZXT4</accession>
<reference evidence="2 3" key="1">
    <citation type="submission" date="2023-08" db="EMBL/GenBank/DDBJ databases">
        <title>Mesonia sp. MT50, isolated from deep-sea sediment of the Mariana Trench.</title>
        <authorList>
            <person name="Fu H."/>
        </authorList>
    </citation>
    <scope>NUCLEOTIDE SEQUENCE [LARGE SCALE GENOMIC DNA]</scope>
    <source>
        <strain evidence="2 3">MT50</strain>
    </source>
</reference>
<protein>
    <submittedName>
        <fullName evidence="2">ATP-binding protein</fullName>
    </submittedName>
</protein>
<dbReference type="PANTHER" id="PTHR37512">
    <property type="entry name" value="TRIFUNCTIONAL NAD BIOSYNTHESIS/REGULATOR PROTEIN NADR"/>
    <property type="match status" value="1"/>
</dbReference>